<feature type="transmembrane region" description="Helical" evidence="1">
    <location>
        <begin position="278"/>
        <end position="299"/>
    </location>
</feature>
<accession>A0AAE2D7F1</accession>
<comment type="caution">
    <text evidence="2">The sequence shown here is derived from an EMBL/GenBank/DDBJ whole genome shotgun (WGS) entry which is preliminary data.</text>
</comment>
<sequence>MTHFYLCLIYSKVFIWIIWKTEKLIKTLQDSGKVHKKSRLVHWEKENSSSSPIYQSDSVINTRFSRSLSNFGNSVYCHYGNKLHGCWLLGLLSLIVCSIHLFAYRLNEYSHIFLCYFSYFSMLVFTIFQIILLVCFSIHDSQSNLDLNYSRKFSKNVNWLKSNLLYSPLLFQLTGSMCFNLMQIIELLLNLTDIYPKYFENHSSSLNVSIIHDSVLNHATQMYHMTNNYKHVYQQGSLLKYFILFTLCIEIVENSIEIICIPFIMIQCFLQQCIKSSIFAKFIVTLITNEFCLLIMKFFNPQLLILENNSVFNCSSIFSNSHNVINNNTNNVTYSPHSVTSPVALVKNTNNISSSQINLIDIIKTIDEACYLAQFSITSTKWWYWIFIKQLSQSFCFAFRQSMLICCGFLYLR</sequence>
<dbReference type="AlphaFoldDB" id="A0AAE2D7F1"/>
<protein>
    <submittedName>
        <fullName evidence="2">Uncharacterized protein</fullName>
    </submittedName>
</protein>
<feature type="transmembrane region" description="Helical" evidence="1">
    <location>
        <begin position="116"/>
        <end position="138"/>
    </location>
</feature>
<feature type="transmembrane region" description="Helical" evidence="1">
    <location>
        <begin position="241"/>
        <end position="266"/>
    </location>
</feature>
<proteinExistence type="predicted"/>
<gene>
    <name evidence="2" type="ORF">MN116_003220</name>
</gene>
<feature type="transmembrane region" description="Helical" evidence="1">
    <location>
        <begin position="159"/>
        <end position="182"/>
    </location>
</feature>
<keyword evidence="3" id="KW-1185">Reference proteome</keyword>
<evidence type="ECO:0000313" key="2">
    <source>
        <dbReference type="EMBL" id="KAK4473892.1"/>
    </source>
</evidence>
<name>A0AAE2D7F1_SCHME</name>
<reference evidence="2" key="1">
    <citation type="submission" date="2022-04" db="EMBL/GenBank/DDBJ databases">
        <authorList>
            <person name="Xu L."/>
            <person name="Lv Z."/>
        </authorList>
    </citation>
    <scope>NUCLEOTIDE SEQUENCE</scope>
    <source>
        <strain evidence="2">LV_2022a</strain>
    </source>
</reference>
<reference evidence="2" key="2">
    <citation type="journal article" date="2023" name="Infect Dis Poverty">
        <title>Chromosome-scale genome of the human blood fluke Schistosoma mekongi and its implications for public health.</title>
        <authorList>
            <person name="Zhou M."/>
            <person name="Xu L."/>
            <person name="Xu D."/>
            <person name="Chen W."/>
            <person name="Khan J."/>
            <person name="Hu Y."/>
            <person name="Huang H."/>
            <person name="Wei H."/>
            <person name="Zhang Y."/>
            <person name="Chusongsang P."/>
            <person name="Tanasarnprasert K."/>
            <person name="Hu X."/>
            <person name="Limpanont Y."/>
            <person name="Lv Z."/>
        </authorList>
    </citation>
    <scope>NUCLEOTIDE SEQUENCE</scope>
    <source>
        <strain evidence="2">LV_2022a</strain>
    </source>
</reference>
<dbReference type="Proteomes" id="UP001292079">
    <property type="component" value="Unassembled WGS sequence"/>
</dbReference>
<evidence type="ECO:0000313" key="3">
    <source>
        <dbReference type="Proteomes" id="UP001292079"/>
    </source>
</evidence>
<keyword evidence="1" id="KW-0472">Membrane</keyword>
<evidence type="ECO:0000256" key="1">
    <source>
        <dbReference type="SAM" id="Phobius"/>
    </source>
</evidence>
<organism evidence="2 3">
    <name type="scientific">Schistosoma mekongi</name>
    <name type="common">Parasitic worm</name>
    <dbReference type="NCBI Taxonomy" id="38744"/>
    <lineage>
        <taxon>Eukaryota</taxon>
        <taxon>Metazoa</taxon>
        <taxon>Spiralia</taxon>
        <taxon>Lophotrochozoa</taxon>
        <taxon>Platyhelminthes</taxon>
        <taxon>Trematoda</taxon>
        <taxon>Digenea</taxon>
        <taxon>Strigeidida</taxon>
        <taxon>Schistosomatoidea</taxon>
        <taxon>Schistosomatidae</taxon>
        <taxon>Schistosoma</taxon>
    </lineage>
</organism>
<feature type="transmembrane region" description="Helical" evidence="1">
    <location>
        <begin position="86"/>
        <end position="104"/>
    </location>
</feature>
<dbReference type="EMBL" id="JALJAT010000002">
    <property type="protein sequence ID" value="KAK4473892.1"/>
    <property type="molecule type" value="Genomic_DNA"/>
</dbReference>
<keyword evidence="1" id="KW-0812">Transmembrane</keyword>
<keyword evidence="1" id="KW-1133">Transmembrane helix</keyword>